<evidence type="ECO:0000256" key="1">
    <source>
        <dbReference type="SAM" id="MobiDB-lite"/>
    </source>
</evidence>
<dbReference type="AlphaFoldDB" id="A0A5B7K0X9"/>
<keyword evidence="3" id="KW-1185">Reference proteome</keyword>
<sequence length="129" mass="13684">MDSVQVLTEASVGRYTWAFPWPLILGAEGWGGTRYRSKVQVAPFTSGSPSTGRLGPGQYTIVQRWYRWLPPTGPWVSPPAGVSVGSGKSATPLADPAGRRGRGSSGLTSAGRRQGSRKAEADPSLIRNS</sequence>
<comment type="caution">
    <text evidence="2">The sequence shown here is derived from an EMBL/GenBank/DDBJ whole genome shotgun (WGS) entry which is preliminary data.</text>
</comment>
<evidence type="ECO:0000313" key="2">
    <source>
        <dbReference type="EMBL" id="MPD00207.1"/>
    </source>
</evidence>
<reference evidence="2 3" key="1">
    <citation type="submission" date="2019-05" db="EMBL/GenBank/DDBJ databases">
        <title>Another draft genome of Portunus trituberculatus and its Hox gene families provides insights of decapod evolution.</title>
        <authorList>
            <person name="Jeong J.-H."/>
            <person name="Song I."/>
            <person name="Kim S."/>
            <person name="Choi T."/>
            <person name="Kim D."/>
            <person name="Ryu S."/>
            <person name="Kim W."/>
        </authorList>
    </citation>
    <scope>NUCLEOTIDE SEQUENCE [LARGE SCALE GENOMIC DNA]</scope>
    <source>
        <tissue evidence="2">Muscle</tissue>
    </source>
</reference>
<gene>
    <name evidence="2" type="ORF">E2C01_095665</name>
</gene>
<evidence type="ECO:0000313" key="3">
    <source>
        <dbReference type="Proteomes" id="UP000324222"/>
    </source>
</evidence>
<proteinExistence type="predicted"/>
<organism evidence="2 3">
    <name type="scientific">Portunus trituberculatus</name>
    <name type="common">Swimming crab</name>
    <name type="synonym">Neptunus trituberculatus</name>
    <dbReference type="NCBI Taxonomy" id="210409"/>
    <lineage>
        <taxon>Eukaryota</taxon>
        <taxon>Metazoa</taxon>
        <taxon>Ecdysozoa</taxon>
        <taxon>Arthropoda</taxon>
        <taxon>Crustacea</taxon>
        <taxon>Multicrustacea</taxon>
        <taxon>Malacostraca</taxon>
        <taxon>Eumalacostraca</taxon>
        <taxon>Eucarida</taxon>
        <taxon>Decapoda</taxon>
        <taxon>Pleocyemata</taxon>
        <taxon>Brachyura</taxon>
        <taxon>Eubrachyura</taxon>
        <taxon>Portunoidea</taxon>
        <taxon>Portunidae</taxon>
        <taxon>Portuninae</taxon>
        <taxon>Portunus</taxon>
    </lineage>
</organism>
<protein>
    <submittedName>
        <fullName evidence="2">Uncharacterized protein</fullName>
    </submittedName>
</protein>
<feature type="region of interest" description="Disordered" evidence="1">
    <location>
        <begin position="77"/>
        <end position="129"/>
    </location>
</feature>
<accession>A0A5B7K0X9</accession>
<dbReference type="EMBL" id="VSRR010121923">
    <property type="protein sequence ID" value="MPD00207.1"/>
    <property type="molecule type" value="Genomic_DNA"/>
</dbReference>
<dbReference type="Proteomes" id="UP000324222">
    <property type="component" value="Unassembled WGS sequence"/>
</dbReference>
<name>A0A5B7K0X9_PORTR</name>